<accession>A0ABV9SWQ1</accession>
<dbReference type="Pfam" id="PF13454">
    <property type="entry name" value="NAD_binding_9"/>
    <property type="match status" value="1"/>
</dbReference>
<name>A0ABV9SWQ1_9BACT</name>
<evidence type="ECO:0000313" key="2">
    <source>
        <dbReference type="EMBL" id="MFC4870823.1"/>
    </source>
</evidence>
<reference evidence="3" key="1">
    <citation type="journal article" date="2019" name="Int. J. Syst. Evol. Microbiol.">
        <title>The Global Catalogue of Microorganisms (GCM) 10K type strain sequencing project: providing services to taxonomists for standard genome sequencing and annotation.</title>
        <authorList>
            <consortium name="The Broad Institute Genomics Platform"/>
            <consortium name="The Broad Institute Genome Sequencing Center for Infectious Disease"/>
            <person name="Wu L."/>
            <person name="Ma J."/>
        </authorList>
    </citation>
    <scope>NUCLEOTIDE SEQUENCE [LARGE SCALE GENOMIC DNA]</scope>
    <source>
        <strain evidence="3">CGMCC 4.7466</strain>
    </source>
</reference>
<protein>
    <submittedName>
        <fullName evidence="2">FAD/NAD(P)-binding protein</fullName>
    </submittedName>
</protein>
<dbReference type="InterPro" id="IPR036188">
    <property type="entry name" value="FAD/NAD-bd_sf"/>
</dbReference>
<dbReference type="Proteomes" id="UP001595818">
    <property type="component" value="Unassembled WGS sequence"/>
</dbReference>
<dbReference type="InterPro" id="IPR052189">
    <property type="entry name" value="L-asp_N-monooxygenase_NS-form"/>
</dbReference>
<sequence>MNIWQSSDLLSYDEICKEDFPIVEKEEYRVPSGSFKIAIIGAGPKGLYGLVALVNALRATPLHGPVEIHWYNETLHFATGQNYRIDQPDYLLINYAIGNISIWDDGGDFSEKLSLSDWLRTNVSDGTKVNEGDYASRALVGCYLKSCAHSILSNLPAEVTVKCIVGEVTDLIPAQNRKKFSLHVPGKYFIHDVEYDHVLLATGHVYRFAGEVPGNMRAFAHQSKIATYISPVYPVSEHLAHIKNTDKVCVKGMGLTFIDVVLALTEGRGGRFYAEGSQMRYEPSGKEPLSIYAFSEYGVPMLPQIASSASKSNLFFINEDWVEDLIEEKGKGNIDFEGDILPVLEREYMVRYYKSHMDKAGFHHAGSDGIWISDLDKIINRFHQKHPEVSKFDLDSILTPFHNLENIEACEYHCLVKTYLAEALHEIKEEGAKSLTISLAAVWKAALPCISRIYELGGFTGRSQQKFESEYLDKFNRISFGPPPVNIEKLVALTDSGHLFFRLGADTEVATNAATGKYRIYSHQTKYLREAKVLIDTGIARPDGGMGAPLFSQNLTKRKAGSLLTKNFVPSPIKLDIKGNIIDSRGLDTDGVALMGTRAEGIILDNDCLSPRGNDFIRGWVQDILSKARGNKYKQKQKIGA</sequence>
<gene>
    <name evidence="2" type="ORF">ACFPFU_03935</name>
</gene>
<comment type="caution">
    <text evidence="2">The sequence shown here is derived from an EMBL/GenBank/DDBJ whole genome shotgun (WGS) entry which is preliminary data.</text>
</comment>
<organism evidence="2 3">
    <name type="scientific">Negadavirga shengliensis</name>
    <dbReference type="NCBI Taxonomy" id="1389218"/>
    <lineage>
        <taxon>Bacteria</taxon>
        <taxon>Pseudomonadati</taxon>
        <taxon>Bacteroidota</taxon>
        <taxon>Cytophagia</taxon>
        <taxon>Cytophagales</taxon>
        <taxon>Cyclobacteriaceae</taxon>
        <taxon>Negadavirga</taxon>
    </lineage>
</organism>
<dbReference type="PANTHER" id="PTHR40254">
    <property type="entry name" value="BLR0577 PROTEIN"/>
    <property type="match status" value="1"/>
</dbReference>
<keyword evidence="3" id="KW-1185">Reference proteome</keyword>
<dbReference type="EMBL" id="JBHSJJ010000002">
    <property type="protein sequence ID" value="MFC4870823.1"/>
    <property type="molecule type" value="Genomic_DNA"/>
</dbReference>
<dbReference type="InterPro" id="IPR038732">
    <property type="entry name" value="HpyO/CreE_NAD-binding"/>
</dbReference>
<evidence type="ECO:0000259" key="1">
    <source>
        <dbReference type="Pfam" id="PF13454"/>
    </source>
</evidence>
<evidence type="ECO:0000313" key="3">
    <source>
        <dbReference type="Proteomes" id="UP001595818"/>
    </source>
</evidence>
<dbReference type="SUPFAM" id="SSF51905">
    <property type="entry name" value="FAD/NAD(P)-binding domain"/>
    <property type="match status" value="1"/>
</dbReference>
<proteinExistence type="predicted"/>
<dbReference type="PANTHER" id="PTHR40254:SF1">
    <property type="entry name" value="BLR0577 PROTEIN"/>
    <property type="match status" value="1"/>
</dbReference>
<dbReference type="RefSeq" id="WP_377061725.1">
    <property type="nucleotide sequence ID" value="NZ_JBHSJJ010000002.1"/>
</dbReference>
<feature type="domain" description="FAD-dependent urate hydroxylase HpyO/Asp monooxygenase CreE-like FAD/NAD(P)-binding" evidence="1">
    <location>
        <begin position="38"/>
        <end position="204"/>
    </location>
</feature>